<dbReference type="STRING" id="1219077.VAZ01S_133_00030"/>
<evidence type="ECO:0000256" key="1">
    <source>
        <dbReference type="SAM" id="Phobius"/>
    </source>
</evidence>
<reference evidence="2 3" key="1">
    <citation type="submission" date="2013-09" db="EMBL/GenBank/DDBJ databases">
        <title>Whole genome shotgun sequence of Vibrio azureus NBRC 104587.</title>
        <authorList>
            <person name="Isaki S."/>
            <person name="Hosoyama A."/>
            <person name="Numata M."/>
            <person name="Hashimoto M."/>
            <person name="Hosoyama Y."/>
            <person name="Tsuchikane K."/>
            <person name="Noguchi M."/>
            <person name="Hirakata S."/>
            <person name="Ichikawa N."/>
            <person name="Ohji S."/>
            <person name="Yamazoe A."/>
            <person name="Fujita N."/>
        </authorList>
    </citation>
    <scope>NUCLEOTIDE SEQUENCE [LARGE SCALE GENOMIC DNA]</scope>
    <source>
        <strain evidence="2 3">NBRC 104587</strain>
    </source>
</reference>
<evidence type="ECO:0000313" key="2">
    <source>
        <dbReference type="EMBL" id="GAD78149.1"/>
    </source>
</evidence>
<feature type="transmembrane region" description="Helical" evidence="1">
    <location>
        <begin position="109"/>
        <end position="126"/>
    </location>
</feature>
<name>U3C9W8_9VIBR</name>
<keyword evidence="1" id="KW-1133">Transmembrane helix</keyword>
<gene>
    <name evidence="2" type="ORF">VAZ01S_133_00030</name>
</gene>
<proteinExistence type="predicted"/>
<keyword evidence="1" id="KW-0472">Membrane</keyword>
<dbReference type="GO" id="GO:0008654">
    <property type="term" value="P:phospholipid biosynthetic process"/>
    <property type="evidence" value="ECO:0007669"/>
    <property type="project" value="InterPro"/>
</dbReference>
<dbReference type="eggNOG" id="COG0558">
    <property type="taxonomic scope" value="Bacteria"/>
</dbReference>
<accession>U3C9W8</accession>
<dbReference type="InterPro" id="IPR043130">
    <property type="entry name" value="CDP-OH_PTrfase_TM_dom"/>
</dbReference>
<dbReference type="GO" id="GO:0016020">
    <property type="term" value="C:membrane"/>
    <property type="evidence" value="ECO:0007669"/>
    <property type="project" value="InterPro"/>
</dbReference>
<feature type="transmembrane region" description="Helical" evidence="1">
    <location>
        <begin position="87"/>
        <end position="103"/>
    </location>
</feature>
<dbReference type="EMBL" id="BATL01000133">
    <property type="protein sequence ID" value="GAD78149.1"/>
    <property type="molecule type" value="Genomic_DNA"/>
</dbReference>
<dbReference type="AlphaFoldDB" id="U3C9W8"/>
<dbReference type="Gene3D" id="1.20.120.1760">
    <property type="match status" value="1"/>
</dbReference>
<organism evidence="2 3">
    <name type="scientific">Vibrio azureus NBRC 104587</name>
    <dbReference type="NCBI Taxonomy" id="1219077"/>
    <lineage>
        <taxon>Bacteria</taxon>
        <taxon>Pseudomonadati</taxon>
        <taxon>Pseudomonadota</taxon>
        <taxon>Gammaproteobacteria</taxon>
        <taxon>Vibrionales</taxon>
        <taxon>Vibrionaceae</taxon>
        <taxon>Vibrio</taxon>
    </lineage>
</organism>
<dbReference type="Pfam" id="PF01066">
    <property type="entry name" value="CDP-OH_P_transf"/>
    <property type="match status" value="1"/>
</dbReference>
<comment type="caution">
    <text evidence="2">The sequence shown here is derived from an EMBL/GenBank/DDBJ whole genome shotgun (WGS) entry which is preliminary data.</text>
</comment>
<sequence>MALNAIDGMLAREHNMQTKKGAMLNEMADVIADTAMYLPLAVSSIVSLNLIVVFVIIGIFTEMAGVVAQTINKDRRYDGPMGKSDRAFLMGLLALLLAFELISETWCAYYLAIGTLLGLVTLYKRMRNGSRE</sequence>
<evidence type="ECO:0000313" key="3">
    <source>
        <dbReference type="Proteomes" id="UP000016567"/>
    </source>
</evidence>
<feature type="transmembrane region" description="Helical" evidence="1">
    <location>
        <begin position="45"/>
        <end position="67"/>
    </location>
</feature>
<dbReference type="GO" id="GO:0016780">
    <property type="term" value="F:phosphotransferase activity, for other substituted phosphate groups"/>
    <property type="evidence" value="ECO:0007669"/>
    <property type="project" value="InterPro"/>
</dbReference>
<keyword evidence="1" id="KW-0812">Transmembrane</keyword>
<dbReference type="Proteomes" id="UP000016567">
    <property type="component" value="Unassembled WGS sequence"/>
</dbReference>
<evidence type="ECO:0008006" key="4">
    <source>
        <dbReference type="Google" id="ProtNLM"/>
    </source>
</evidence>
<dbReference type="InterPro" id="IPR000462">
    <property type="entry name" value="CDP-OH_P_trans"/>
</dbReference>
<protein>
    <recommendedName>
        <fullName evidence="4">CDP-diacylglycerol--glycerol-3-phosphate 3-phosphatidyltransferase</fullName>
    </recommendedName>
</protein>
<keyword evidence="3" id="KW-1185">Reference proteome</keyword>